<dbReference type="GO" id="GO:0005737">
    <property type="term" value="C:cytoplasm"/>
    <property type="evidence" value="ECO:0007669"/>
    <property type="project" value="TreeGrafter"/>
</dbReference>
<feature type="compositionally biased region" description="Polar residues" evidence="2">
    <location>
        <begin position="69"/>
        <end position="78"/>
    </location>
</feature>
<dbReference type="PANTHER" id="PTHR23172:SF19">
    <property type="entry name" value="J DOMAIN-CONTAINING PROTEIN"/>
    <property type="match status" value="1"/>
</dbReference>
<dbReference type="RefSeq" id="XP_051448977.1">
    <property type="nucleotide sequence ID" value="XM_051584084.1"/>
</dbReference>
<comment type="caution">
    <text evidence="3">The sequence shown here is derived from an EMBL/GenBank/DDBJ whole genome shotgun (WGS) entry which is preliminary data.</text>
</comment>
<feature type="repeat" description="TPR" evidence="1">
    <location>
        <begin position="135"/>
        <end position="168"/>
    </location>
</feature>
<feature type="region of interest" description="Disordered" evidence="2">
    <location>
        <begin position="1"/>
        <end position="141"/>
    </location>
</feature>
<dbReference type="Proteomes" id="UP001206595">
    <property type="component" value="Unassembled WGS sequence"/>
</dbReference>
<dbReference type="Gene3D" id="1.25.40.10">
    <property type="entry name" value="Tetratricopeptide repeat domain"/>
    <property type="match status" value="1"/>
</dbReference>
<reference evidence="3" key="2">
    <citation type="journal article" date="2022" name="Proc. Natl. Acad. Sci. U.S.A.">
        <title>Diploid-dominant life cycles characterize the early evolution of Fungi.</title>
        <authorList>
            <person name="Amses K.R."/>
            <person name="Simmons D.R."/>
            <person name="Longcore J.E."/>
            <person name="Mondo S.J."/>
            <person name="Seto K."/>
            <person name="Jeronimo G.H."/>
            <person name="Bonds A.E."/>
            <person name="Quandt C.A."/>
            <person name="Davis W.J."/>
            <person name="Chang Y."/>
            <person name="Federici B.A."/>
            <person name="Kuo A."/>
            <person name="LaButti K."/>
            <person name="Pangilinan J."/>
            <person name="Andreopoulos W."/>
            <person name="Tritt A."/>
            <person name="Riley R."/>
            <person name="Hundley H."/>
            <person name="Johnson J."/>
            <person name="Lipzen A."/>
            <person name="Barry K."/>
            <person name="Lang B.F."/>
            <person name="Cuomo C.A."/>
            <person name="Buchler N.E."/>
            <person name="Grigoriev I.V."/>
            <person name="Spatafora J.W."/>
            <person name="Stajich J.E."/>
            <person name="James T.Y."/>
        </authorList>
    </citation>
    <scope>NUCLEOTIDE SEQUENCE</scope>
    <source>
        <strain evidence="3">AG</strain>
    </source>
</reference>
<reference evidence="3" key="1">
    <citation type="submission" date="2021-06" db="EMBL/GenBank/DDBJ databases">
        <authorList>
            <consortium name="DOE Joint Genome Institute"/>
            <person name="Mondo S.J."/>
            <person name="Amses K.R."/>
            <person name="Simmons D.R."/>
            <person name="Longcore J.E."/>
            <person name="Seto K."/>
            <person name="Alves G.H."/>
            <person name="Bonds A.E."/>
            <person name="Quandt C.A."/>
            <person name="Davis W.J."/>
            <person name="Chang Y."/>
            <person name="Letcher P.M."/>
            <person name="Powell M.J."/>
            <person name="Kuo A."/>
            <person name="Labutti K."/>
            <person name="Pangilinan J."/>
            <person name="Andreopoulos W."/>
            <person name="Tritt A."/>
            <person name="Riley R."/>
            <person name="Hundley H."/>
            <person name="Johnson J."/>
            <person name="Lipzen A."/>
            <person name="Barry K."/>
            <person name="Berbee M.L."/>
            <person name="Buchler N.E."/>
            <person name="Grigoriev I.V."/>
            <person name="Spatafora J.W."/>
            <person name="Stajich J.E."/>
            <person name="James T.Y."/>
        </authorList>
    </citation>
    <scope>NUCLEOTIDE SEQUENCE</scope>
    <source>
        <strain evidence="3">AG</strain>
    </source>
</reference>
<dbReference type="SMART" id="SM00028">
    <property type="entry name" value="TPR"/>
    <property type="match status" value="3"/>
</dbReference>
<dbReference type="Gene3D" id="1.10.287.110">
    <property type="entry name" value="DnaJ domain"/>
    <property type="match status" value="1"/>
</dbReference>
<organism evidence="3 4">
    <name type="scientific">Umbelopsis ramanniana AG</name>
    <dbReference type="NCBI Taxonomy" id="1314678"/>
    <lineage>
        <taxon>Eukaryota</taxon>
        <taxon>Fungi</taxon>
        <taxon>Fungi incertae sedis</taxon>
        <taxon>Mucoromycota</taxon>
        <taxon>Mucoromycotina</taxon>
        <taxon>Umbelopsidomycetes</taxon>
        <taxon>Umbelopsidales</taxon>
        <taxon>Umbelopsidaceae</taxon>
        <taxon>Umbelopsis</taxon>
    </lineage>
</organism>
<dbReference type="FunFam" id="1.10.287.110:FF:000002">
    <property type="entry name" value="putative tyrosine-protein phosphatase auxilin isoform X2"/>
    <property type="match status" value="1"/>
</dbReference>
<dbReference type="GO" id="GO:0030276">
    <property type="term" value="F:clathrin binding"/>
    <property type="evidence" value="ECO:0007669"/>
    <property type="project" value="TreeGrafter"/>
</dbReference>
<evidence type="ECO:0000256" key="1">
    <source>
        <dbReference type="PROSITE-ProRule" id="PRU00339"/>
    </source>
</evidence>
<dbReference type="InterPro" id="IPR036869">
    <property type="entry name" value="J_dom_sf"/>
</dbReference>
<evidence type="ECO:0000313" key="4">
    <source>
        <dbReference type="Proteomes" id="UP001206595"/>
    </source>
</evidence>
<evidence type="ECO:0000313" key="3">
    <source>
        <dbReference type="EMBL" id="KAI8583973.1"/>
    </source>
</evidence>
<feature type="region of interest" description="Disordered" evidence="2">
    <location>
        <begin position="275"/>
        <end position="305"/>
    </location>
</feature>
<dbReference type="SUPFAM" id="SSF46565">
    <property type="entry name" value="Chaperone J-domain"/>
    <property type="match status" value="1"/>
</dbReference>
<dbReference type="GO" id="GO:0072583">
    <property type="term" value="P:clathrin-dependent endocytosis"/>
    <property type="evidence" value="ECO:0007669"/>
    <property type="project" value="TreeGrafter"/>
</dbReference>
<dbReference type="AlphaFoldDB" id="A0AAD5EHW0"/>
<feature type="compositionally biased region" description="Basic and acidic residues" evidence="2">
    <location>
        <begin position="36"/>
        <end position="61"/>
    </location>
</feature>
<gene>
    <name evidence="3" type="ORF">K450DRAFT_168888</name>
</gene>
<name>A0AAD5EHW0_UMBRA</name>
<feature type="compositionally biased region" description="Polar residues" evidence="2">
    <location>
        <begin position="295"/>
        <end position="304"/>
    </location>
</feature>
<dbReference type="PROSITE" id="PS50005">
    <property type="entry name" value="TPR"/>
    <property type="match status" value="1"/>
</dbReference>
<sequence>MTDAPDDHLQYDVEREQQRGKFEKYADESSDEDPEEEKRKEEEFRLERERQRKRYVAEQKASKAKQQQLLDTSDNYVSPSRRRNPTPSGRSSGRSTPQSPNPNIPQAVSPKPATPTKQRAKRRVVEASRGQVDSANDHKQRGNDFFKLGQYSEAEQAYSQAIMQLPERHDHLIILHNNRAAAFFKNGEYKRAVEDSNIVVQLIGNDHVDDTSVHNIQGASISMRDQAVKALLRKAQALENMEKFADAITEYNMLTKIDGGKNTSQIHQGLARCRKSISGAHKAETESRQKAPVSNGHSTTSNPFSVDFDPISATAAPVSAKASKVDVDKSEAVKQMRAKAALQDAEEEQRLKVVDDVDRRLVAWKSGKEKNLRALLASLDTVLWPEATWKGANMSELIDPKRCKITYMKAIAKVHPDKLGSTVTVEQKMLASGIFGTLNEAWDMFKTQNGL</sequence>
<proteinExistence type="predicted"/>
<dbReference type="InterPro" id="IPR011990">
    <property type="entry name" value="TPR-like_helical_dom_sf"/>
</dbReference>
<keyword evidence="4" id="KW-1185">Reference proteome</keyword>
<feature type="compositionally biased region" description="Polar residues" evidence="2">
    <location>
        <begin position="85"/>
        <end position="98"/>
    </location>
</feature>
<dbReference type="GO" id="GO:0072318">
    <property type="term" value="P:clathrin coat disassembly"/>
    <property type="evidence" value="ECO:0007669"/>
    <property type="project" value="TreeGrafter"/>
</dbReference>
<dbReference type="PANTHER" id="PTHR23172">
    <property type="entry name" value="AUXILIN/CYCLIN G-ASSOCIATED KINASE-RELATED"/>
    <property type="match status" value="1"/>
</dbReference>
<dbReference type="GO" id="GO:0031982">
    <property type="term" value="C:vesicle"/>
    <property type="evidence" value="ECO:0007669"/>
    <property type="project" value="TreeGrafter"/>
</dbReference>
<dbReference type="SUPFAM" id="SSF48452">
    <property type="entry name" value="TPR-like"/>
    <property type="match status" value="1"/>
</dbReference>
<dbReference type="GeneID" id="75909434"/>
<dbReference type="InterPro" id="IPR019734">
    <property type="entry name" value="TPR_rpt"/>
</dbReference>
<evidence type="ECO:0000256" key="2">
    <source>
        <dbReference type="SAM" id="MobiDB-lite"/>
    </source>
</evidence>
<feature type="compositionally biased region" description="Basic and acidic residues" evidence="2">
    <location>
        <begin position="1"/>
        <end position="27"/>
    </location>
</feature>
<dbReference type="EMBL" id="MU620894">
    <property type="protein sequence ID" value="KAI8583973.1"/>
    <property type="molecule type" value="Genomic_DNA"/>
</dbReference>
<protein>
    <submittedName>
        <fullName evidence="3">Uncharacterized protein</fullName>
    </submittedName>
</protein>
<keyword evidence="1" id="KW-0802">TPR repeat</keyword>
<accession>A0AAD5EHW0</accession>